<gene>
    <name evidence="1" type="ORF">FYK55_27160</name>
</gene>
<dbReference type="Proteomes" id="UP000324479">
    <property type="component" value="Unassembled WGS sequence"/>
</dbReference>
<accession>A0A5M6CUC8</accession>
<evidence type="ECO:0000313" key="1">
    <source>
        <dbReference type="EMBL" id="KAA5538663.1"/>
    </source>
</evidence>
<organism evidence="1 2">
    <name type="scientific">Roseiconus nitratireducens</name>
    <dbReference type="NCBI Taxonomy" id="2605748"/>
    <lineage>
        <taxon>Bacteria</taxon>
        <taxon>Pseudomonadati</taxon>
        <taxon>Planctomycetota</taxon>
        <taxon>Planctomycetia</taxon>
        <taxon>Pirellulales</taxon>
        <taxon>Pirellulaceae</taxon>
        <taxon>Roseiconus</taxon>
    </lineage>
</organism>
<sequence length="206" mass="23129">MAKKSSKPAKPAAAIASPDGKPVIAFSTTGKLERWLIKHHAEHGGVWIQFFKKDSGHKSITYAEALDVALCYGWIDGPVRKGDEVSWIHKFTPRGKRSVWSQVNKKHIERLIRDDRMKPAGHAAVELAKADGRWDGAYASSSTFKESAEFLAALKKSKKASDFYATLSKSKKYAFYYRLHNAKKPETKARKLVEFIAMLERGETFG</sequence>
<evidence type="ECO:0000313" key="2">
    <source>
        <dbReference type="Proteomes" id="UP000324479"/>
    </source>
</evidence>
<reference evidence="1 2" key="1">
    <citation type="submission" date="2019-08" db="EMBL/GenBank/DDBJ databases">
        <authorList>
            <person name="Dhanesh K."/>
            <person name="Kumar G."/>
            <person name="Sasikala C."/>
            <person name="Venkata Ramana C."/>
        </authorList>
    </citation>
    <scope>NUCLEOTIDE SEQUENCE [LARGE SCALE GENOMIC DNA]</scope>
    <source>
        <strain evidence="1 2">JC645</strain>
    </source>
</reference>
<name>A0A5M6CUC8_9BACT</name>
<keyword evidence="2" id="KW-1185">Reference proteome</keyword>
<dbReference type="EMBL" id="VWOX01000028">
    <property type="protein sequence ID" value="KAA5538663.1"/>
    <property type="molecule type" value="Genomic_DNA"/>
</dbReference>
<dbReference type="RefSeq" id="WP_150079763.1">
    <property type="nucleotide sequence ID" value="NZ_VWOX01000028.1"/>
</dbReference>
<proteinExistence type="predicted"/>
<dbReference type="Pfam" id="PF13376">
    <property type="entry name" value="OmdA"/>
    <property type="match status" value="1"/>
</dbReference>
<protein>
    <submittedName>
        <fullName evidence="1">Bacteriocin-protection protein, YdeI/OmpD-associated family</fullName>
    </submittedName>
</protein>
<comment type="caution">
    <text evidence="1">The sequence shown here is derived from an EMBL/GenBank/DDBJ whole genome shotgun (WGS) entry which is preliminary data.</text>
</comment>
<dbReference type="AlphaFoldDB" id="A0A5M6CUC8"/>